<proteinExistence type="predicted"/>
<reference evidence="1" key="1">
    <citation type="submission" date="2022-08" db="EMBL/GenBank/DDBJ databases">
        <authorList>
            <person name="Gutierrez-Valencia J."/>
        </authorList>
    </citation>
    <scope>NUCLEOTIDE SEQUENCE</scope>
</reference>
<keyword evidence="2" id="KW-1185">Reference proteome</keyword>
<protein>
    <submittedName>
        <fullName evidence="1">Uncharacterized protein</fullName>
    </submittedName>
</protein>
<gene>
    <name evidence="1" type="ORF">LITE_LOCUS29080</name>
</gene>
<dbReference type="EMBL" id="CAMGYJ010000007">
    <property type="protein sequence ID" value="CAI0446610.1"/>
    <property type="molecule type" value="Genomic_DNA"/>
</dbReference>
<name>A0AAV0MLL1_9ROSI</name>
<evidence type="ECO:0000313" key="1">
    <source>
        <dbReference type="EMBL" id="CAI0446610.1"/>
    </source>
</evidence>
<organism evidence="1 2">
    <name type="scientific">Linum tenue</name>
    <dbReference type="NCBI Taxonomy" id="586396"/>
    <lineage>
        <taxon>Eukaryota</taxon>
        <taxon>Viridiplantae</taxon>
        <taxon>Streptophyta</taxon>
        <taxon>Embryophyta</taxon>
        <taxon>Tracheophyta</taxon>
        <taxon>Spermatophyta</taxon>
        <taxon>Magnoliopsida</taxon>
        <taxon>eudicotyledons</taxon>
        <taxon>Gunneridae</taxon>
        <taxon>Pentapetalae</taxon>
        <taxon>rosids</taxon>
        <taxon>fabids</taxon>
        <taxon>Malpighiales</taxon>
        <taxon>Linaceae</taxon>
        <taxon>Linum</taxon>
    </lineage>
</organism>
<dbReference type="AlphaFoldDB" id="A0AAV0MLL1"/>
<evidence type="ECO:0000313" key="2">
    <source>
        <dbReference type="Proteomes" id="UP001154282"/>
    </source>
</evidence>
<sequence length="36" mass="3901">MRFTSITLTHNRSQVQIHARPDGVPGGIKLLALASN</sequence>
<comment type="caution">
    <text evidence="1">The sequence shown here is derived from an EMBL/GenBank/DDBJ whole genome shotgun (WGS) entry which is preliminary data.</text>
</comment>
<accession>A0AAV0MLL1</accession>
<dbReference type="Proteomes" id="UP001154282">
    <property type="component" value="Unassembled WGS sequence"/>
</dbReference>